<protein>
    <submittedName>
        <fullName evidence="2">Uncharacterized protein</fullName>
    </submittedName>
</protein>
<name>A0A085LIB6_9BILA</name>
<evidence type="ECO:0000313" key="3">
    <source>
        <dbReference type="Proteomes" id="UP000030764"/>
    </source>
</evidence>
<proteinExistence type="predicted"/>
<dbReference type="AlphaFoldDB" id="A0A085LIB6"/>
<feature type="region of interest" description="Disordered" evidence="1">
    <location>
        <begin position="14"/>
        <end position="60"/>
    </location>
</feature>
<evidence type="ECO:0000313" key="2">
    <source>
        <dbReference type="EMBL" id="KFD44712.1"/>
    </source>
</evidence>
<organism evidence="2 3">
    <name type="scientific">Trichuris suis</name>
    <name type="common">pig whipworm</name>
    <dbReference type="NCBI Taxonomy" id="68888"/>
    <lineage>
        <taxon>Eukaryota</taxon>
        <taxon>Metazoa</taxon>
        <taxon>Ecdysozoa</taxon>
        <taxon>Nematoda</taxon>
        <taxon>Enoplea</taxon>
        <taxon>Dorylaimia</taxon>
        <taxon>Trichinellida</taxon>
        <taxon>Trichuridae</taxon>
        <taxon>Trichuris</taxon>
    </lineage>
</organism>
<dbReference type="Proteomes" id="UP000030764">
    <property type="component" value="Unassembled WGS sequence"/>
</dbReference>
<accession>A0A085LIB6</accession>
<reference evidence="2 3" key="1">
    <citation type="journal article" date="2014" name="Nat. Genet.">
        <title>Genome and transcriptome of the porcine whipworm Trichuris suis.</title>
        <authorList>
            <person name="Jex A.R."/>
            <person name="Nejsum P."/>
            <person name="Schwarz E.M."/>
            <person name="Hu L."/>
            <person name="Young N.D."/>
            <person name="Hall R.S."/>
            <person name="Korhonen P.K."/>
            <person name="Liao S."/>
            <person name="Thamsborg S."/>
            <person name="Xia J."/>
            <person name="Xu P."/>
            <person name="Wang S."/>
            <person name="Scheerlinck J.P."/>
            <person name="Hofmann A."/>
            <person name="Sternberg P.W."/>
            <person name="Wang J."/>
            <person name="Gasser R.B."/>
        </authorList>
    </citation>
    <scope>NUCLEOTIDE SEQUENCE [LARGE SCALE GENOMIC DNA]</scope>
    <source>
        <strain evidence="2">DCEP-RM93M</strain>
    </source>
</reference>
<dbReference type="EMBL" id="KL365349">
    <property type="protein sequence ID" value="KFD44712.1"/>
    <property type="molecule type" value="Genomic_DNA"/>
</dbReference>
<keyword evidence="3" id="KW-1185">Reference proteome</keyword>
<evidence type="ECO:0000256" key="1">
    <source>
        <dbReference type="SAM" id="MobiDB-lite"/>
    </source>
</evidence>
<gene>
    <name evidence="2" type="ORF">M513_14410</name>
</gene>
<sequence>MKIGIGITFSQDGWRIDRPDWDSQTAAEGKDSQPTGGVVRAPASKPHMDLVEMRHRKKGS</sequence>